<accession>A0ABU9C811</accession>
<organism evidence="2 3">
    <name type="scientific">Ideonella margarita</name>
    <dbReference type="NCBI Taxonomy" id="2984191"/>
    <lineage>
        <taxon>Bacteria</taxon>
        <taxon>Pseudomonadati</taxon>
        <taxon>Pseudomonadota</taxon>
        <taxon>Betaproteobacteria</taxon>
        <taxon>Burkholderiales</taxon>
        <taxon>Sphaerotilaceae</taxon>
        <taxon>Ideonella</taxon>
    </lineage>
</organism>
<name>A0ABU9C811_9BURK</name>
<gene>
    <name evidence="2" type="ORF">AACH00_16740</name>
</gene>
<feature type="region of interest" description="Disordered" evidence="1">
    <location>
        <begin position="94"/>
        <end position="113"/>
    </location>
</feature>
<dbReference type="Proteomes" id="UP001379945">
    <property type="component" value="Unassembled WGS sequence"/>
</dbReference>
<reference evidence="2 3" key="1">
    <citation type="submission" date="2024-04" db="EMBL/GenBank/DDBJ databases">
        <title>Novel species of the genus Ideonella isolated from streams.</title>
        <authorList>
            <person name="Lu H."/>
        </authorList>
    </citation>
    <scope>NUCLEOTIDE SEQUENCE [LARGE SCALE GENOMIC DNA]</scope>
    <source>
        <strain evidence="2 3">LYT19W</strain>
    </source>
</reference>
<feature type="compositionally biased region" description="Basic and acidic residues" evidence="1">
    <location>
        <begin position="94"/>
        <end position="108"/>
    </location>
</feature>
<sequence length="406" mass="43766">MKPLRAGLLVVAAVALVGRWWLSADASADTAEAPAAAASAPALLPDSAVGGFMKSSGAGPRVPADPAARAAERALWQARLQRATQVRDAYRDATRYPHDSRPLREHPDQIYPNRPITEEAPLRLAGKEGNNNIRLRTWQDKVHLAAGESAKLAVSAVDVNGQVLPLVVQRAVLHQGATGQNGSTMPEVNVAFHDDGTGGDEAAGDGIWTTTVQPANQGFAELAGVLRLSVALQSGEQPGFVYFDMISSPDAPAKWTGRPREAMANGSLQLQLPLEVRTAGRYVVTGRVDDANGKPVALVSFNDELGSGNQTVSLPLFGKLVRDLQPSFPLTLRDVDAFLLRADTFPDRSMLPRRVGRVLQTRSYPLTAFSDAEWQSEERSRHLTEYDKDVAQAKARLEQLAPPEQP</sequence>
<dbReference type="RefSeq" id="WP_341400322.1">
    <property type="nucleotide sequence ID" value="NZ_JBBUTI010000012.1"/>
</dbReference>
<dbReference type="EMBL" id="JBBUTI010000012">
    <property type="protein sequence ID" value="MEK8048009.1"/>
    <property type="molecule type" value="Genomic_DNA"/>
</dbReference>
<evidence type="ECO:0000313" key="2">
    <source>
        <dbReference type="EMBL" id="MEK8048009.1"/>
    </source>
</evidence>
<comment type="caution">
    <text evidence="2">The sequence shown here is derived from an EMBL/GenBank/DDBJ whole genome shotgun (WGS) entry which is preliminary data.</text>
</comment>
<proteinExistence type="predicted"/>
<protein>
    <submittedName>
        <fullName evidence="2">Choice-of-anchor X domain-containing protein</fullName>
    </submittedName>
</protein>
<keyword evidence="3" id="KW-1185">Reference proteome</keyword>
<evidence type="ECO:0000313" key="3">
    <source>
        <dbReference type="Proteomes" id="UP001379945"/>
    </source>
</evidence>
<dbReference type="NCBIfam" id="NF041940">
    <property type="entry name" value="choice_anch_X"/>
    <property type="match status" value="1"/>
</dbReference>
<evidence type="ECO:0000256" key="1">
    <source>
        <dbReference type="SAM" id="MobiDB-lite"/>
    </source>
</evidence>